<reference evidence="5 6" key="1">
    <citation type="submission" date="2019-12" db="EMBL/GenBank/DDBJ databases">
        <authorList>
            <person name="Alioto T."/>
            <person name="Alioto T."/>
            <person name="Gomez Garrido J."/>
        </authorList>
    </citation>
    <scope>NUCLEOTIDE SEQUENCE [LARGE SCALE GENOMIC DNA]</scope>
</reference>
<sequence length="413" mass="46290">MPRSRGTEMQQRQSPRAVPLHLRTSSSDSDPPHHRSADRSTRLTDGQSPRGAHSDPMKQKKLGTRIADLESQLGQAQDELKSLKDQLASAEAAKKSAQEQLEKKSKKQKMVSEPVEIQEKYSTPAQEQLEKKYKKQQMVPEPVEVREKHSTPTENIASNKKEGVVAVVVSEENHQETDVFEVPVEKVTVESKTELSLPSDQDELKPKAVSLSIESATMTKPEKPSFDEVALKNDEISTLKAKLEEREKELEVFRQENEGLKIEIKEKLLELSSAQSKGEEMTFRLNQAEQELEKSKTNVLQLNEKLETTERVKLELEAEMKKLHIHTEQWRKAADAAASVLAGGVEMNGKRLSERCGSMDKHYGNVFEPVGGYAGYMGSPGLLDDTDDVFGSGKRKGSGIRMFGDLWKKKGNK</sequence>
<feature type="coiled-coil region" evidence="3">
    <location>
        <begin position="229"/>
        <end position="319"/>
    </location>
</feature>
<comment type="caution">
    <text evidence="5">The sequence shown here is derived from an EMBL/GenBank/DDBJ whole genome shotgun (WGS) entry which is preliminary data.</text>
</comment>
<evidence type="ECO:0008006" key="7">
    <source>
        <dbReference type="Google" id="ProtNLM"/>
    </source>
</evidence>
<dbReference type="Gramene" id="OE9A081132T4">
    <property type="protein sequence ID" value="OE9A081132C4"/>
    <property type="gene ID" value="OE9A081132"/>
</dbReference>
<dbReference type="Gramene" id="OE9A081132T1">
    <property type="protein sequence ID" value="OE9A081132C1"/>
    <property type="gene ID" value="OE9A081132"/>
</dbReference>
<evidence type="ECO:0000313" key="5">
    <source>
        <dbReference type="EMBL" id="CAA2984388.1"/>
    </source>
</evidence>
<evidence type="ECO:0000256" key="2">
    <source>
        <dbReference type="ARBA" id="ARBA00023054"/>
    </source>
</evidence>
<dbReference type="PANTHER" id="PTHR34224:SF2">
    <property type="entry name" value="INTERACTOR OF CONSTITUTIVE ACTIVE ROPS 4"/>
    <property type="match status" value="1"/>
</dbReference>
<evidence type="ECO:0000256" key="4">
    <source>
        <dbReference type="SAM" id="MobiDB-lite"/>
    </source>
</evidence>
<dbReference type="Proteomes" id="UP000594638">
    <property type="component" value="Unassembled WGS sequence"/>
</dbReference>
<feature type="compositionally biased region" description="Basic and acidic residues" evidence="4">
    <location>
        <begin position="92"/>
        <end position="103"/>
    </location>
</feature>
<gene>
    <name evidence="5" type="ORF">OLEA9_A081132</name>
</gene>
<dbReference type="PANTHER" id="PTHR34224">
    <property type="entry name" value="INTERACTOR OF CONSTITUTIVE ACTIVE ROPS 2, CHLOROPLASTIC-RELATED"/>
    <property type="match status" value="1"/>
</dbReference>
<protein>
    <recommendedName>
        <fullName evidence="7">Interactor of constitutive active ROPs 4</fullName>
    </recommendedName>
</protein>
<dbReference type="EMBL" id="CACTIH010003762">
    <property type="protein sequence ID" value="CAA2984388.1"/>
    <property type="molecule type" value="Genomic_DNA"/>
</dbReference>
<keyword evidence="2 3" id="KW-0175">Coiled coil</keyword>
<accession>A0A8S0RWD7</accession>
<organism evidence="5 6">
    <name type="scientific">Olea europaea subsp. europaea</name>
    <dbReference type="NCBI Taxonomy" id="158383"/>
    <lineage>
        <taxon>Eukaryota</taxon>
        <taxon>Viridiplantae</taxon>
        <taxon>Streptophyta</taxon>
        <taxon>Embryophyta</taxon>
        <taxon>Tracheophyta</taxon>
        <taxon>Spermatophyta</taxon>
        <taxon>Magnoliopsida</taxon>
        <taxon>eudicotyledons</taxon>
        <taxon>Gunneridae</taxon>
        <taxon>Pentapetalae</taxon>
        <taxon>asterids</taxon>
        <taxon>lamiids</taxon>
        <taxon>Lamiales</taxon>
        <taxon>Oleaceae</taxon>
        <taxon>Oleeae</taxon>
        <taxon>Olea</taxon>
    </lineage>
</organism>
<evidence type="ECO:0000313" key="6">
    <source>
        <dbReference type="Proteomes" id="UP000594638"/>
    </source>
</evidence>
<proteinExistence type="inferred from homology"/>
<dbReference type="InterPro" id="IPR029688">
    <property type="entry name" value="ICR"/>
</dbReference>
<dbReference type="Gramene" id="OE9A081132T3">
    <property type="protein sequence ID" value="OE9A081132C3"/>
    <property type="gene ID" value="OE9A081132"/>
</dbReference>
<feature type="region of interest" description="Disordered" evidence="4">
    <location>
        <begin position="1"/>
        <end position="159"/>
    </location>
</feature>
<keyword evidence="6" id="KW-1185">Reference proteome</keyword>
<dbReference type="Gramene" id="OE9A081132T2">
    <property type="protein sequence ID" value="OE9A081132C2"/>
    <property type="gene ID" value="OE9A081132"/>
</dbReference>
<comment type="similarity">
    <text evidence="1">Belongs to the ICR family.</text>
</comment>
<dbReference type="AlphaFoldDB" id="A0A8S0RWD7"/>
<dbReference type="OrthoDB" id="782896at2759"/>
<name>A0A8S0RWD7_OLEEU</name>
<feature type="compositionally biased region" description="Basic and acidic residues" evidence="4">
    <location>
        <begin position="30"/>
        <end position="42"/>
    </location>
</feature>
<evidence type="ECO:0000256" key="1">
    <source>
        <dbReference type="ARBA" id="ARBA00009778"/>
    </source>
</evidence>
<evidence type="ECO:0000256" key="3">
    <source>
        <dbReference type="SAM" id="Coils"/>
    </source>
</evidence>